<dbReference type="PANTHER" id="PTHR31072">
    <property type="entry name" value="TRANSCRIPTION FACTOR TCP4-RELATED"/>
    <property type="match status" value="1"/>
</dbReference>
<dbReference type="Proteomes" id="UP000231279">
    <property type="component" value="Unassembled WGS sequence"/>
</dbReference>
<evidence type="ECO:0000256" key="4">
    <source>
        <dbReference type="ARBA" id="ARBA00023163"/>
    </source>
</evidence>
<keyword evidence="9" id="KW-1185">Reference proteome</keyword>
<feature type="region of interest" description="Disordered" evidence="6">
    <location>
        <begin position="365"/>
        <end position="393"/>
    </location>
</feature>
<dbReference type="InterPro" id="IPR017887">
    <property type="entry name" value="TF_TCP_subgr"/>
</dbReference>
<evidence type="ECO:0000256" key="6">
    <source>
        <dbReference type="SAM" id="MobiDB-lite"/>
    </source>
</evidence>
<proteinExistence type="predicted"/>
<dbReference type="GO" id="GO:0005634">
    <property type="term" value="C:nucleus"/>
    <property type="evidence" value="ECO:0007669"/>
    <property type="project" value="UniProtKB-SubCell"/>
</dbReference>
<evidence type="ECO:0000256" key="2">
    <source>
        <dbReference type="ARBA" id="ARBA00023015"/>
    </source>
</evidence>
<dbReference type="EMBL" id="NKXS01005638">
    <property type="protein sequence ID" value="PIN03123.1"/>
    <property type="molecule type" value="Genomic_DNA"/>
</dbReference>
<dbReference type="GO" id="GO:0043565">
    <property type="term" value="F:sequence-specific DNA binding"/>
    <property type="evidence" value="ECO:0007669"/>
    <property type="project" value="TreeGrafter"/>
</dbReference>
<feature type="domain" description="TCP" evidence="7">
    <location>
        <begin position="87"/>
        <end position="141"/>
    </location>
</feature>
<sequence>MEFMEPHNKNQGGGGDKPQPEPGSGSGSAPPHGPFMGSISIQQSRNLAHSSSSSTSTTTTTNNPPTSAAAAADNNNNSAAKPVKKPSKDRHTKVDGRGRRIRMPALCAARVFQLTRELGHKSDGETIEWLLHQAEPAIIAATGTGTIPANFSTLNVSLRSSGTTISAPPSKSAPLFLGGASGMLGFHHQLTSNAHFSQDPDENYMKKRFREDTSGAASPKPGRPGVQDQEQASDPKAGSAQASNFIPAPAMWAVAPAAANVGNAFWMLPVTGSAATATVGQQEWQYKASSMQRIGGFEFPGAGRFSPVQLGSMVLQQPQPQQPVQQLGLGVTETNMGMLASMSAYNNNNSNNNSRIDLGMNLEHHHHHHHQNQPQNSDGGGGGGGDENPKDSQ</sequence>
<dbReference type="PANTHER" id="PTHR31072:SF108">
    <property type="entry name" value="TRANSCRIPTION FACTOR TCP22-RELATED"/>
    <property type="match status" value="1"/>
</dbReference>
<dbReference type="PROSITE" id="PS51369">
    <property type="entry name" value="TCP"/>
    <property type="match status" value="1"/>
</dbReference>
<feature type="compositionally biased region" description="Basic residues" evidence="6">
    <location>
        <begin position="82"/>
        <end position="91"/>
    </location>
</feature>
<keyword evidence="4" id="KW-0804">Transcription</keyword>
<dbReference type="AlphaFoldDB" id="A0A2G9GCV6"/>
<feature type="region of interest" description="Disordered" evidence="6">
    <location>
        <begin position="1"/>
        <end position="100"/>
    </location>
</feature>
<comment type="caution">
    <text evidence="8">The sequence shown here is derived from an EMBL/GenBank/DDBJ whole genome shotgun (WGS) entry which is preliminary data.</text>
</comment>
<keyword evidence="5" id="KW-0539">Nucleus</keyword>
<evidence type="ECO:0000256" key="1">
    <source>
        <dbReference type="ARBA" id="ARBA00004123"/>
    </source>
</evidence>
<dbReference type="GO" id="GO:0003700">
    <property type="term" value="F:DNA-binding transcription factor activity"/>
    <property type="evidence" value="ECO:0007669"/>
    <property type="project" value="InterPro"/>
</dbReference>
<accession>A0A2G9GCV6</accession>
<gene>
    <name evidence="8" type="ORF">CDL12_24357</name>
</gene>
<feature type="compositionally biased region" description="Low complexity" evidence="6">
    <location>
        <begin position="50"/>
        <end position="80"/>
    </location>
</feature>
<feature type="region of interest" description="Disordered" evidence="6">
    <location>
        <begin position="211"/>
        <end position="241"/>
    </location>
</feature>
<evidence type="ECO:0000259" key="7">
    <source>
        <dbReference type="PROSITE" id="PS51369"/>
    </source>
</evidence>
<evidence type="ECO:0000313" key="9">
    <source>
        <dbReference type="Proteomes" id="UP000231279"/>
    </source>
</evidence>
<reference evidence="9" key="1">
    <citation type="journal article" date="2018" name="Gigascience">
        <title>Genome assembly of the Pink Ipe (Handroanthus impetiginosus, Bignoniaceae), a highly valued, ecologically keystone Neotropical timber forest tree.</title>
        <authorList>
            <person name="Silva-Junior O.B."/>
            <person name="Grattapaglia D."/>
            <person name="Novaes E."/>
            <person name="Collevatti R.G."/>
        </authorList>
    </citation>
    <scope>NUCLEOTIDE SEQUENCE [LARGE SCALE GENOMIC DNA]</scope>
    <source>
        <strain evidence="9">cv. UFG-1</strain>
    </source>
</reference>
<dbReference type="Pfam" id="PF03634">
    <property type="entry name" value="TCP"/>
    <property type="match status" value="1"/>
</dbReference>
<comment type="subcellular location">
    <subcellularLocation>
        <location evidence="1">Nucleus</location>
    </subcellularLocation>
</comment>
<evidence type="ECO:0000256" key="3">
    <source>
        <dbReference type="ARBA" id="ARBA00023125"/>
    </source>
</evidence>
<protein>
    <recommendedName>
        <fullName evidence="7">TCP domain-containing protein</fullName>
    </recommendedName>
</protein>
<keyword evidence="3" id="KW-0238">DNA-binding</keyword>
<evidence type="ECO:0000256" key="5">
    <source>
        <dbReference type="ARBA" id="ARBA00023242"/>
    </source>
</evidence>
<evidence type="ECO:0000313" key="8">
    <source>
        <dbReference type="EMBL" id="PIN03123.1"/>
    </source>
</evidence>
<name>A0A2G9GCV6_9LAMI</name>
<dbReference type="InterPro" id="IPR005333">
    <property type="entry name" value="Transcription_factor_TCP"/>
</dbReference>
<dbReference type="STRING" id="429701.A0A2G9GCV6"/>
<organism evidence="8 9">
    <name type="scientific">Handroanthus impetiginosus</name>
    <dbReference type="NCBI Taxonomy" id="429701"/>
    <lineage>
        <taxon>Eukaryota</taxon>
        <taxon>Viridiplantae</taxon>
        <taxon>Streptophyta</taxon>
        <taxon>Embryophyta</taxon>
        <taxon>Tracheophyta</taxon>
        <taxon>Spermatophyta</taxon>
        <taxon>Magnoliopsida</taxon>
        <taxon>eudicotyledons</taxon>
        <taxon>Gunneridae</taxon>
        <taxon>Pentapetalae</taxon>
        <taxon>asterids</taxon>
        <taxon>lamiids</taxon>
        <taxon>Lamiales</taxon>
        <taxon>Bignoniaceae</taxon>
        <taxon>Crescentiina</taxon>
        <taxon>Tabebuia alliance</taxon>
        <taxon>Handroanthus</taxon>
    </lineage>
</organism>
<keyword evidence="2" id="KW-0805">Transcription regulation</keyword>
<dbReference type="OrthoDB" id="1904351at2759"/>
<feature type="compositionally biased region" description="Polar residues" evidence="6">
    <location>
        <begin position="39"/>
        <end position="49"/>
    </location>
</feature>